<keyword evidence="1" id="KW-1133">Transmembrane helix</keyword>
<dbReference type="RefSeq" id="WP_008801751.1">
    <property type="nucleotide sequence ID" value="NZ_KQ956568.1"/>
</dbReference>
<keyword evidence="1" id="KW-0812">Transmembrane</keyword>
<feature type="transmembrane region" description="Helical" evidence="1">
    <location>
        <begin position="35"/>
        <end position="53"/>
    </location>
</feature>
<feature type="transmembrane region" description="Helical" evidence="1">
    <location>
        <begin position="59"/>
        <end position="75"/>
    </location>
</feature>
<dbReference type="Proteomes" id="UP000070617">
    <property type="component" value="Unassembled WGS sequence"/>
</dbReference>
<evidence type="ECO:0000313" key="3">
    <source>
        <dbReference type="Proteomes" id="UP000070617"/>
    </source>
</evidence>
<gene>
    <name evidence="2" type="ORF">HMPREF3206_01515</name>
</gene>
<dbReference type="STRING" id="134605.HMPREF3206_01515"/>
<comment type="caution">
    <text evidence="2">The sequence shown here is derived from an EMBL/GenBank/DDBJ whole genome shotgun (WGS) entry which is preliminary data.</text>
</comment>
<sequence length="163" mass="19388">MIFYEDFIKKIEEAQYEELQLEEIENFGLEKTKKMGGYGIAIPLMLIAAYEIFVAIFMKQYYLILIALVLFYFGLRQCRNMWAYKVVVNTKEKHFFFQKLDLDLHKVEKIQLREAKIGKKVTVVLDFITIEKKQVIIPMYMTNQLRLVRVLQNLVGSKFSIKK</sequence>
<reference evidence="3" key="1">
    <citation type="submission" date="2016-01" db="EMBL/GenBank/DDBJ databases">
        <authorList>
            <person name="Mitreva M."/>
            <person name="Pepin K.H."/>
            <person name="Mihindukulasuriya K.A."/>
            <person name="Fulton R."/>
            <person name="Fronick C."/>
            <person name="O'Laughlin M."/>
            <person name="Miner T."/>
            <person name="Herter B."/>
            <person name="Rosa B.A."/>
            <person name="Cordes M."/>
            <person name="Tomlinson C."/>
            <person name="Wollam A."/>
            <person name="Palsikar V.B."/>
            <person name="Mardis E.R."/>
            <person name="Wilson R.K."/>
        </authorList>
    </citation>
    <scope>NUCLEOTIDE SEQUENCE [LARGE SCALE GENOMIC DNA]</scope>
    <source>
        <strain evidence="3">CMW8396</strain>
    </source>
</reference>
<proteinExistence type="predicted"/>
<evidence type="ECO:0000256" key="1">
    <source>
        <dbReference type="SAM" id="Phobius"/>
    </source>
</evidence>
<accession>A0A133N9U2</accession>
<name>A0A133N9U2_9FUSO</name>
<protein>
    <recommendedName>
        <fullName evidence="4">YokE-like PH domain-containing protein</fullName>
    </recommendedName>
</protein>
<keyword evidence="1" id="KW-0472">Membrane</keyword>
<evidence type="ECO:0008006" key="4">
    <source>
        <dbReference type="Google" id="ProtNLM"/>
    </source>
</evidence>
<organism evidence="2 3">
    <name type="scientific">Fusobacterium equinum</name>
    <dbReference type="NCBI Taxonomy" id="134605"/>
    <lineage>
        <taxon>Bacteria</taxon>
        <taxon>Fusobacteriati</taxon>
        <taxon>Fusobacteriota</taxon>
        <taxon>Fusobacteriia</taxon>
        <taxon>Fusobacteriales</taxon>
        <taxon>Fusobacteriaceae</taxon>
        <taxon>Fusobacterium</taxon>
    </lineage>
</organism>
<dbReference type="PATRIC" id="fig|134605.3.peg.1498"/>
<keyword evidence="3" id="KW-1185">Reference proteome</keyword>
<dbReference type="AlphaFoldDB" id="A0A133N9U2"/>
<dbReference type="EMBL" id="LRPX01000083">
    <property type="protein sequence ID" value="KXA13062.1"/>
    <property type="molecule type" value="Genomic_DNA"/>
</dbReference>
<evidence type="ECO:0000313" key="2">
    <source>
        <dbReference type="EMBL" id="KXA13062.1"/>
    </source>
</evidence>